<dbReference type="OrthoDB" id="203724at2759"/>
<dbReference type="Proteomes" id="UP000886998">
    <property type="component" value="Unassembled WGS sequence"/>
</dbReference>
<sequence length="82" mass="9592">MTAKSSSSENTDIDEEKDDISMPGLSHIFKVTWKNKASVKIRYVPFTEQRHQTFPEKRFASNSYSGHETEIRNIQFPEKDRL</sequence>
<protein>
    <submittedName>
        <fullName evidence="2">Uncharacterized protein</fullName>
    </submittedName>
</protein>
<accession>A0A8X6WRH8</accession>
<gene>
    <name evidence="2" type="ORF">TNIN_337801</name>
</gene>
<keyword evidence="3" id="KW-1185">Reference proteome</keyword>
<feature type="region of interest" description="Disordered" evidence="1">
    <location>
        <begin position="57"/>
        <end position="82"/>
    </location>
</feature>
<dbReference type="AlphaFoldDB" id="A0A8X6WRH8"/>
<comment type="caution">
    <text evidence="2">The sequence shown here is derived from an EMBL/GenBank/DDBJ whole genome shotgun (WGS) entry which is preliminary data.</text>
</comment>
<evidence type="ECO:0000313" key="3">
    <source>
        <dbReference type="Proteomes" id="UP000886998"/>
    </source>
</evidence>
<evidence type="ECO:0000313" key="2">
    <source>
        <dbReference type="EMBL" id="GFY38736.1"/>
    </source>
</evidence>
<evidence type="ECO:0000256" key="1">
    <source>
        <dbReference type="SAM" id="MobiDB-lite"/>
    </source>
</evidence>
<proteinExistence type="predicted"/>
<dbReference type="EMBL" id="BMAV01001028">
    <property type="protein sequence ID" value="GFY38736.1"/>
    <property type="molecule type" value="Genomic_DNA"/>
</dbReference>
<organism evidence="2 3">
    <name type="scientific">Trichonephila inaurata madagascariensis</name>
    <dbReference type="NCBI Taxonomy" id="2747483"/>
    <lineage>
        <taxon>Eukaryota</taxon>
        <taxon>Metazoa</taxon>
        <taxon>Ecdysozoa</taxon>
        <taxon>Arthropoda</taxon>
        <taxon>Chelicerata</taxon>
        <taxon>Arachnida</taxon>
        <taxon>Araneae</taxon>
        <taxon>Araneomorphae</taxon>
        <taxon>Entelegynae</taxon>
        <taxon>Araneoidea</taxon>
        <taxon>Nephilidae</taxon>
        <taxon>Trichonephila</taxon>
        <taxon>Trichonephila inaurata</taxon>
    </lineage>
</organism>
<feature type="compositionally biased region" description="Basic and acidic residues" evidence="1">
    <location>
        <begin position="67"/>
        <end position="82"/>
    </location>
</feature>
<reference evidence="2" key="1">
    <citation type="submission" date="2020-08" db="EMBL/GenBank/DDBJ databases">
        <title>Multicomponent nature underlies the extraordinary mechanical properties of spider dragline silk.</title>
        <authorList>
            <person name="Kono N."/>
            <person name="Nakamura H."/>
            <person name="Mori M."/>
            <person name="Yoshida Y."/>
            <person name="Ohtoshi R."/>
            <person name="Malay A.D."/>
            <person name="Moran D.A.P."/>
            <person name="Tomita M."/>
            <person name="Numata K."/>
            <person name="Arakawa K."/>
        </authorList>
    </citation>
    <scope>NUCLEOTIDE SEQUENCE</scope>
</reference>
<name>A0A8X6WRH8_9ARAC</name>